<keyword evidence="3" id="KW-1185">Reference proteome</keyword>
<name>A0A388TED5_TERA1</name>
<dbReference type="EMBL" id="BGZN01000126">
    <property type="protein sequence ID" value="GBR74996.1"/>
    <property type="molecule type" value="Genomic_DNA"/>
</dbReference>
<gene>
    <name evidence="2" type="ORF">NO1_2072</name>
</gene>
<comment type="caution">
    <text evidence="2">The sequence shown here is derived from an EMBL/GenBank/DDBJ whole genome shotgun (WGS) entry which is preliminary data.</text>
</comment>
<evidence type="ECO:0000256" key="1">
    <source>
        <dbReference type="SAM" id="Coils"/>
    </source>
</evidence>
<reference evidence="2 3" key="1">
    <citation type="journal article" date="2019" name="ISME J.">
        <title>Genome analyses of uncultured TG2/ZB3 bacteria in 'Margulisbacteria' specifically attached to ectosymbiotic spirochetes of protists in the termite gut.</title>
        <authorList>
            <person name="Utami Y.D."/>
            <person name="Kuwahara H."/>
            <person name="Igai K."/>
            <person name="Murakami T."/>
            <person name="Sugaya K."/>
            <person name="Morikawa T."/>
            <person name="Nagura Y."/>
            <person name="Yuki M."/>
            <person name="Deevong P."/>
            <person name="Inoue T."/>
            <person name="Kihara K."/>
            <person name="Lo N."/>
            <person name="Yamada A."/>
            <person name="Ohkuma M."/>
            <person name="Hongoh Y."/>
        </authorList>
    </citation>
    <scope>NUCLEOTIDE SEQUENCE [LARGE SCALE GENOMIC DNA]</scope>
    <source>
        <strain evidence="2">NkOx7-01</strain>
    </source>
</reference>
<dbReference type="Proteomes" id="UP000269352">
    <property type="component" value="Unassembled WGS sequence"/>
</dbReference>
<dbReference type="AlphaFoldDB" id="A0A388TED5"/>
<evidence type="ECO:0000313" key="2">
    <source>
        <dbReference type="EMBL" id="GBR74996.1"/>
    </source>
</evidence>
<feature type="non-terminal residue" evidence="2">
    <location>
        <position position="1"/>
    </location>
</feature>
<evidence type="ECO:0000313" key="3">
    <source>
        <dbReference type="Proteomes" id="UP000269352"/>
    </source>
</evidence>
<keyword evidence="1" id="KW-0175">Coiled coil</keyword>
<feature type="coiled-coil region" evidence="1">
    <location>
        <begin position="819"/>
        <end position="846"/>
    </location>
</feature>
<sequence>SIGGMNVSGSIDLENMQLLQDGVPVGAIEDLGEGKYSFIAENEYGKISGTFSLGDDGNGKIEEGASVELASGEKYTLEGTYDAKSGAVIITATAVEPENSSSVTPEASATPTLEDQDIKLSDGTIARITKDGQVQILNGENEVIKISQLQPEDAKRVQEALVNGEEINDLKLYDAKQQADGSYAVALGKDGKLQDASSAMTIGAQDKTTGDRAVSVYSAQTHKPNGEGWAYTVLDSLDYLSKFSADLAQMIVEQEKYEKNNAELGQGLATLLAFMDPRDVREAMSVLVNAYAREGSRNVSVHESFNNSALELAVGKMQLKNGPNGPVVTGHAGSILGWGKVAATNGSSKYAGQLETLDAFFNDPFVSDQDKWAMKELLDAGQESEKAVLKILKEYEEYNAKISKLADELGVGVDELQQHAKDVFTPDENGKLVLDEAKLEAVIYGDNPTSAQKKIIDRAYKTLSTVDFTAGDPPKFKLGQGVPAYKKAYNSVPENRRGVPFASFVREAKFESDLKAAGITPQTITLGEGEEARTITVGVDKDGNILLPPNTELSETELIDVEGKVRAELPEGEKTKTLTLVRQKTENGKVVLENGKPVYETLQVATVDGEIVLRPVPPAAEGILGTGETPAPEQAAARTQQIANYETFSKALEAYTKNKDNAISYVDLLLSEYSPEAVTKDFQDNAPGSGVWMSSDLQGGHGSTIINVNADKITMKERMQLEALLNSSGNFEVHYIKGNEVTIYDTLRYETRRPSFATAEREIKSTNPHDPRLAPVEAARKALSAAQSLSDQDSTKESKVAAAQRELTNQKNILAYNYWNEANTALDTAYQDLQNAEENYKNTLVDPNYQKAVLAG</sequence>
<accession>A0A388TED5</accession>
<feature type="non-terminal residue" evidence="2">
    <location>
        <position position="856"/>
    </location>
</feature>
<organism evidence="2 3">
    <name type="scientific">Termititenax aidoneus</name>
    <dbReference type="NCBI Taxonomy" id="2218524"/>
    <lineage>
        <taxon>Bacteria</taxon>
        <taxon>Bacillati</taxon>
        <taxon>Candidatus Margulisiibacteriota</taxon>
        <taxon>Candidatus Termititenacia</taxon>
        <taxon>Candidatus Termititenacales</taxon>
        <taxon>Candidatus Termititenacaceae</taxon>
        <taxon>Candidatus Termititenax</taxon>
    </lineage>
</organism>
<protein>
    <submittedName>
        <fullName evidence="2">Uncharacterized protein</fullName>
    </submittedName>
</protein>
<proteinExistence type="predicted"/>